<name>A0A8S5PD25_9CAUD</name>
<evidence type="ECO:0000313" key="2">
    <source>
        <dbReference type="EMBL" id="DAE04576.1"/>
    </source>
</evidence>
<protein>
    <submittedName>
        <fullName evidence="2">Hemolysin XhlA</fullName>
    </submittedName>
</protein>
<organism evidence="2">
    <name type="scientific">Myoviridae sp. ctvns3</name>
    <dbReference type="NCBI Taxonomy" id="2825204"/>
    <lineage>
        <taxon>Viruses</taxon>
        <taxon>Duplodnaviria</taxon>
        <taxon>Heunggongvirae</taxon>
        <taxon>Uroviricota</taxon>
        <taxon>Caudoviricetes</taxon>
    </lineage>
</organism>
<reference evidence="2" key="1">
    <citation type="journal article" date="2021" name="Proc. Natl. Acad. Sci. U.S.A.">
        <title>A Catalog of Tens of Thousands of Viruses from Human Metagenomes Reveals Hidden Associations with Chronic Diseases.</title>
        <authorList>
            <person name="Tisza M.J."/>
            <person name="Buck C.B."/>
        </authorList>
    </citation>
    <scope>NUCLEOTIDE SEQUENCE</scope>
    <source>
        <strain evidence="2">Ctvns3</strain>
    </source>
</reference>
<dbReference type="Pfam" id="PF10779">
    <property type="entry name" value="XhlA"/>
    <property type="match status" value="1"/>
</dbReference>
<keyword evidence="1" id="KW-1133">Transmembrane helix</keyword>
<sequence length="79" mass="8857">MPLSEEYIKKQFETTEDRLNDHAERLRTMEKGVAVTDARVDTLCASLEKQTKSINALIGTFATALVGFFIYAVEVGVFK</sequence>
<feature type="transmembrane region" description="Helical" evidence="1">
    <location>
        <begin position="54"/>
        <end position="73"/>
    </location>
</feature>
<evidence type="ECO:0000256" key="1">
    <source>
        <dbReference type="SAM" id="Phobius"/>
    </source>
</evidence>
<accession>A0A8S5PD25</accession>
<dbReference type="EMBL" id="BK015391">
    <property type="protein sequence ID" value="DAE04576.1"/>
    <property type="molecule type" value="Genomic_DNA"/>
</dbReference>
<dbReference type="InterPro" id="IPR019715">
    <property type="entry name" value="Haemolysin_XhlA"/>
</dbReference>
<keyword evidence="1" id="KW-0812">Transmembrane</keyword>
<proteinExistence type="predicted"/>
<keyword evidence="1" id="KW-0472">Membrane</keyword>